<reference evidence="1" key="1">
    <citation type="journal article" date="2014" name="Front. Microbiol.">
        <title>High frequency of phylogenetically diverse reductive dehalogenase-homologous genes in deep subseafloor sedimentary metagenomes.</title>
        <authorList>
            <person name="Kawai M."/>
            <person name="Futagami T."/>
            <person name="Toyoda A."/>
            <person name="Takaki Y."/>
            <person name="Nishi S."/>
            <person name="Hori S."/>
            <person name="Arai W."/>
            <person name="Tsubouchi T."/>
            <person name="Morono Y."/>
            <person name="Uchiyama I."/>
            <person name="Ito T."/>
            <person name="Fujiyama A."/>
            <person name="Inagaki F."/>
            <person name="Takami H."/>
        </authorList>
    </citation>
    <scope>NUCLEOTIDE SEQUENCE</scope>
    <source>
        <strain evidence="1">Expedition CK06-06</strain>
    </source>
</reference>
<feature type="non-terminal residue" evidence="1">
    <location>
        <position position="1"/>
    </location>
</feature>
<name>X0W307_9ZZZZ</name>
<evidence type="ECO:0000313" key="1">
    <source>
        <dbReference type="EMBL" id="GAG25194.1"/>
    </source>
</evidence>
<organism evidence="1">
    <name type="scientific">marine sediment metagenome</name>
    <dbReference type="NCBI Taxonomy" id="412755"/>
    <lineage>
        <taxon>unclassified sequences</taxon>
        <taxon>metagenomes</taxon>
        <taxon>ecological metagenomes</taxon>
    </lineage>
</organism>
<proteinExistence type="predicted"/>
<accession>X0W307</accession>
<comment type="caution">
    <text evidence="1">The sequence shown here is derived from an EMBL/GenBank/DDBJ whole genome shotgun (WGS) entry which is preliminary data.</text>
</comment>
<protein>
    <submittedName>
        <fullName evidence="1">Uncharacterized protein</fullName>
    </submittedName>
</protein>
<dbReference type="EMBL" id="BARS01034696">
    <property type="protein sequence ID" value="GAG25194.1"/>
    <property type="molecule type" value="Genomic_DNA"/>
</dbReference>
<dbReference type="AlphaFoldDB" id="X0W307"/>
<gene>
    <name evidence="1" type="ORF">S01H1_53573</name>
</gene>
<sequence length="32" mass="3845">DFFEKFLYIFCISTQLKKGVRILDNPTQKNHT</sequence>